<sequence>MQEPASTIFSLLNFYVHIRMLRKMKNELRPDTPLKWLWYMYGIVSCHAWIWSAVFHTRDLPFTERMDYSCAYSIVLMSCYSMIIRVLRKFTMVNLVITFFFLIFFLDHVLYLNQGRFDYSYNMKVNVMTGLLTVICWLIWSYLNKEKLKHIWKIQAYVTLVVVTTLLELIDIPPLLWMFDCHAMWHLSTVPLHILFYSFVIDDCKYLRNEELKYEKLTGLE</sequence>
<feature type="transmembrane region" description="Helical" evidence="8">
    <location>
        <begin position="36"/>
        <end position="54"/>
    </location>
</feature>
<gene>
    <name evidence="9" type="ORF">AMK59_2900</name>
</gene>
<evidence type="ECO:0000256" key="8">
    <source>
        <dbReference type="RuleBase" id="RU365066"/>
    </source>
</evidence>
<dbReference type="GO" id="GO:0006506">
    <property type="term" value="P:GPI anchor biosynthetic process"/>
    <property type="evidence" value="ECO:0007669"/>
    <property type="project" value="UniProtKB-KW"/>
</dbReference>
<name>A0A0T6BCQ6_9SCAR</name>
<comment type="similarity">
    <text evidence="2 8">Belongs to the PGAP3 family.</text>
</comment>
<dbReference type="PANTHER" id="PTHR13148">
    <property type="entry name" value="PER1-RELATED"/>
    <property type="match status" value="1"/>
</dbReference>
<evidence type="ECO:0000256" key="3">
    <source>
        <dbReference type="ARBA" id="ARBA00022502"/>
    </source>
</evidence>
<evidence type="ECO:0000256" key="2">
    <source>
        <dbReference type="ARBA" id="ARBA00006387"/>
    </source>
</evidence>
<keyword evidence="5" id="KW-0732">Signal</keyword>
<dbReference type="AlphaFoldDB" id="A0A0T6BCQ6"/>
<proteinExistence type="inferred from homology"/>
<comment type="subcellular location">
    <subcellularLocation>
        <location evidence="1">Endomembrane system</location>
        <topology evidence="1">Multi-pass membrane protein</topology>
    </subcellularLocation>
    <subcellularLocation>
        <location evidence="8">Golgi apparatus membrane</location>
        <topology evidence="8">Multi-pass membrane protein</topology>
    </subcellularLocation>
</comment>
<comment type="caution">
    <text evidence="9">The sequence shown here is derived from an EMBL/GenBank/DDBJ whole genome shotgun (WGS) entry which is preliminary data.</text>
</comment>
<dbReference type="EMBL" id="LJIG01001853">
    <property type="protein sequence ID" value="KRT85087.1"/>
    <property type="molecule type" value="Genomic_DNA"/>
</dbReference>
<dbReference type="Proteomes" id="UP000051574">
    <property type="component" value="Unassembled WGS sequence"/>
</dbReference>
<organism evidence="9 10">
    <name type="scientific">Oryctes borbonicus</name>
    <dbReference type="NCBI Taxonomy" id="1629725"/>
    <lineage>
        <taxon>Eukaryota</taxon>
        <taxon>Metazoa</taxon>
        <taxon>Ecdysozoa</taxon>
        <taxon>Arthropoda</taxon>
        <taxon>Hexapoda</taxon>
        <taxon>Insecta</taxon>
        <taxon>Pterygota</taxon>
        <taxon>Neoptera</taxon>
        <taxon>Endopterygota</taxon>
        <taxon>Coleoptera</taxon>
        <taxon>Polyphaga</taxon>
        <taxon>Scarabaeiformia</taxon>
        <taxon>Scarabaeidae</taxon>
        <taxon>Dynastinae</taxon>
        <taxon>Oryctes</taxon>
    </lineage>
</organism>
<keyword evidence="7 8" id="KW-0472">Membrane</keyword>
<dbReference type="GO" id="GO:0005789">
    <property type="term" value="C:endoplasmic reticulum membrane"/>
    <property type="evidence" value="ECO:0007669"/>
    <property type="project" value="TreeGrafter"/>
</dbReference>
<dbReference type="Pfam" id="PF04080">
    <property type="entry name" value="Per1"/>
    <property type="match status" value="1"/>
</dbReference>
<dbReference type="GO" id="GO:0016788">
    <property type="term" value="F:hydrolase activity, acting on ester bonds"/>
    <property type="evidence" value="ECO:0007669"/>
    <property type="project" value="TreeGrafter"/>
</dbReference>
<feature type="transmembrane region" description="Helical" evidence="8">
    <location>
        <begin position="155"/>
        <end position="177"/>
    </location>
</feature>
<evidence type="ECO:0000256" key="4">
    <source>
        <dbReference type="ARBA" id="ARBA00022692"/>
    </source>
</evidence>
<feature type="transmembrane region" description="Helical" evidence="8">
    <location>
        <begin position="123"/>
        <end position="143"/>
    </location>
</feature>
<dbReference type="PANTHER" id="PTHR13148:SF0">
    <property type="entry name" value="POST-GPI ATTACHMENT TO PROTEINS FACTOR 3"/>
    <property type="match status" value="1"/>
</dbReference>
<feature type="transmembrane region" description="Helical" evidence="8">
    <location>
        <begin position="90"/>
        <end position="111"/>
    </location>
</feature>
<dbReference type="InterPro" id="IPR007217">
    <property type="entry name" value="Per1-like"/>
</dbReference>
<keyword evidence="10" id="KW-1185">Reference proteome</keyword>
<evidence type="ECO:0000256" key="6">
    <source>
        <dbReference type="ARBA" id="ARBA00022989"/>
    </source>
</evidence>
<reference evidence="9 10" key="1">
    <citation type="submission" date="2015-09" db="EMBL/GenBank/DDBJ databases">
        <title>Draft genome of the scarab beetle Oryctes borbonicus.</title>
        <authorList>
            <person name="Meyer J.M."/>
            <person name="Markov G.V."/>
            <person name="Baskaran P."/>
            <person name="Herrmann M."/>
            <person name="Sommer R.J."/>
            <person name="Roedelsperger C."/>
        </authorList>
    </citation>
    <scope>NUCLEOTIDE SEQUENCE [LARGE SCALE GENOMIC DNA]</scope>
    <source>
        <strain evidence="9">OB123</strain>
        <tissue evidence="9">Whole animal</tissue>
    </source>
</reference>
<accession>A0A0T6BCQ6</accession>
<comment type="function">
    <text evidence="8">Involved in the lipid remodeling steps of GPI-anchor maturation.</text>
</comment>
<dbReference type="GO" id="GO:0000139">
    <property type="term" value="C:Golgi membrane"/>
    <property type="evidence" value="ECO:0007669"/>
    <property type="project" value="UniProtKB-SubCell"/>
</dbReference>
<keyword evidence="4 8" id="KW-0812">Transmembrane</keyword>
<keyword evidence="8" id="KW-0333">Golgi apparatus</keyword>
<comment type="caution">
    <text evidence="8">Lacks conserved residue(s) required for the propagation of feature annotation.</text>
</comment>
<evidence type="ECO:0000256" key="7">
    <source>
        <dbReference type="ARBA" id="ARBA00023136"/>
    </source>
</evidence>
<evidence type="ECO:0000313" key="9">
    <source>
        <dbReference type="EMBL" id="KRT85087.1"/>
    </source>
</evidence>
<feature type="transmembrane region" description="Helical" evidence="8">
    <location>
        <begin position="183"/>
        <end position="201"/>
    </location>
</feature>
<protein>
    <recommendedName>
        <fullName evidence="8">Post-GPI attachment to proteins factor 3</fullName>
    </recommendedName>
</protein>
<evidence type="ECO:0000313" key="10">
    <source>
        <dbReference type="Proteomes" id="UP000051574"/>
    </source>
</evidence>
<evidence type="ECO:0000256" key="1">
    <source>
        <dbReference type="ARBA" id="ARBA00004127"/>
    </source>
</evidence>
<evidence type="ECO:0000256" key="5">
    <source>
        <dbReference type="ARBA" id="ARBA00022729"/>
    </source>
</evidence>
<dbReference type="OrthoDB" id="419770at2759"/>
<keyword evidence="3 8" id="KW-0337">GPI-anchor biosynthesis</keyword>
<keyword evidence="6 8" id="KW-1133">Transmembrane helix</keyword>